<name>A0A9P0ABD7_BEMTA</name>
<evidence type="ECO:0000313" key="2">
    <source>
        <dbReference type="EMBL" id="CAH0388131.1"/>
    </source>
</evidence>
<accession>A0A9P0ABD7</accession>
<reference evidence="2" key="1">
    <citation type="submission" date="2021-12" db="EMBL/GenBank/DDBJ databases">
        <authorList>
            <person name="King R."/>
        </authorList>
    </citation>
    <scope>NUCLEOTIDE SEQUENCE</scope>
</reference>
<evidence type="ECO:0000313" key="3">
    <source>
        <dbReference type="Proteomes" id="UP001152759"/>
    </source>
</evidence>
<keyword evidence="3" id="KW-1185">Reference proteome</keyword>
<feature type="compositionally biased region" description="Basic and acidic residues" evidence="1">
    <location>
        <begin position="107"/>
        <end position="117"/>
    </location>
</feature>
<protein>
    <submittedName>
        <fullName evidence="2">Uncharacterized protein</fullName>
    </submittedName>
</protein>
<gene>
    <name evidence="2" type="ORF">BEMITA_LOCUS7070</name>
</gene>
<dbReference type="AlphaFoldDB" id="A0A9P0ABD7"/>
<feature type="region of interest" description="Disordered" evidence="1">
    <location>
        <begin position="73"/>
        <end position="121"/>
    </location>
</feature>
<sequence length="239" mass="27826">MADQSIYRKARHVTGGYVLMSRGLAKFRIFQRKRPGDNHYDDQNVDRHLRQTINETTKRMNVSYTVRSIVNGRPSLFRRKTNKPAKGPSSPPTPPRYRVNPVRGNQAHKDVRGDTAKPPEGFVMPKLEIPRELKDYHPDTIKEALEAYSRIKPEILERMLFRTDMFYVPFNSAVEILTTKYKIGDKQARNIVRHQIGDQLSQLEIQMTMPIVENILTRAMLAKGFNIKYLKKNKFIKET</sequence>
<evidence type="ECO:0000256" key="1">
    <source>
        <dbReference type="SAM" id="MobiDB-lite"/>
    </source>
</evidence>
<proteinExistence type="predicted"/>
<dbReference type="Proteomes" id="UP001152759">
    <property type="component" value="Chromosome 4"/>
</dbReference>
<dbReference type="EMBL" id="OU963865">
    <property type="protein sequence ID" value="CAH0388131.1"/>
    <property type="molecule type" value="Genomic_DNA"/>
</dbReference>
<organism evidence="2 3">
    <name type="scientific">Bemisia tabaci</name>
    <name type="common">Sweetpotato whitefly</name>
    <name type="synonym">Aleurodes tabaci</name>
    <dbReference type="NCBI Taxonomy" id="7038"/>
    <lineage>
        <taxon>Eukaryota</taxon>
        <taxon>Metazoa</taxon>
        <taxon>Ecdysozoa</taxon>
        <taxon>Arthropoda</taxon>
        <taxon>Hexapoda</taxon>
        <taxon>Insecta</taxon>
        <taxon>Pterygota</taxon>
        <taxon>Neoptera</taxon>
        <taxon>Paraneoptera</taxon>
        <taxon>Hemiptera</taxon>
        <taxon>Sternorrhyncha</taxon>
        <taxon>Aleyrodoidea</taxon>
        <taxon>Aleyrodidae</taxon>
        <taxon>Aleyrodinae</taxon>
        <taxon>Bemisia</taxon>
    </lineage>
</organism>